<accession>A0A163C2H9</accession>
<dbReference type="InterPro" id="IPR055875">
    <property type="entry name" value="DUF7452"/>
</dbReference>
<gene>
    <name evidence="2" type="ORF">AWE51_00745</name>
</gene>
<feature type="domain" description="DUF7452" evidence="1">
    <location>
        <begin position="131"/>
        <end position="218"/>
    </location>
</feature>
<dbReference type="STRING" id="1642818.AWE51_00745"/>
<name>A0A163C2H9_9FLAO</name>
<dbReference type="Proteomes" id="UP000076715">
    <property type="component" value="Unassembled WGS sequence"/>
</dbReference>
<proteinExistence type="predicted"/>
<dbReference type="Pfam" id="PF24249">
    <property type="entry name" value="DUF7452"/>
    <property type="match status" value="1"/>
</dbReference>
<evidence type="ECO:0000259" key="1">
    <source>
        <dbReference type="Pfam" id="PF24249"/>
    </source>
</evidence>
<keyword evidence="3" id="KW-1185">Reference proteome</keyword>
<sequence>MHLLKQVDLNTIVKGVIILTFKTYNIMKTKKTRINTFIDWTRYLVFMILCFGYNGWSQPDIFKHIATTSNISGNTTTIDNPTTNGKPNAKVFVTHDYGSGPYHTSPIGVYYSGGKWKIFNQDRSAMTNNTKFNILVGPDSPRRAFVHSATSSNTNSHITTIDHPTTNNRPDAKIILTQHWTGTYNPHSLGVYYASGKWRIFNQDFASMPVGAKFNILINNSRTYVHTASSAGNSHITILDNAQSNNKPGAFVFVTNNWGTSGPYNPHEVGAWYNGSKWTLYNEDTQPIPANAKFNVIAYNPSASNLNGHFEGNDNGHYYVRQVGKNIYWFGEHPSGNWANVFIGEVNGTQIHGEFYDVPKGRFQGRGKLILETNVSESIIYKLSGSNFGGSSWSKETRPSNLPGSRVAGFQSNSTLTGRWRGNDNGFYYIRQIGSIVVWYGERNFSSGIPTWSNIAIGSRSGNTINLTWADVPKGNINNHGNLTLRVNNINQLSRTAGTGGFGGSLWNRNNRSLVPLLAKNTQDIKSSVEKSYTELSNSPNPFSDKTVIKIPDIGTYKSGELLVANSKGQKILTIPIRKDQHEVSLKKENLNPGVYFYSLIINGKIVGTRKMIIIN</sequence>
<dbReference type="AlphaFoldDB" id="A0A163C2H9"/>
<dbReference type="EMBL" id="LQRT01000002">
    <property type="protein sequence ID" value="KZS42001.1"/>
    <property type="molecule type" value="Genomic_DNA"/>
</dbReference>
<reference evidence="2 3" key="1">
    <citation type="submission" date="2016-01" db="EMBL/GenBank/DDBJ databases">
        <title>The draft genome sequence of Aquimarina sp. RZW4-3-2.</title>
        <authorList>
            <person name="Wang Y."/>
        </authorList>
    </citation>
    <scope>NUCLEOTIDE SEQUENCE [LARGE SCALE GENOMIC DNA]</scope>
    <source>
        <strain evidence="2 3">RZW4-3-2</strain>
    </source>
</reference>
<evidence type="ECO:0000313" key="2">
    <source>
        <dbReference type="EMBL" id="KZS42001.1"/>
    </source>
</evidence>
<comment type="caution">
    <text evidence="2">The sequence shown here is derived from an EMBL/GenBank/DDBJ whole genome shotgun (WGS) entry which is preliminary data.</text>
</comment>
<evidence type="ECO:0000313" key="3">
    <source>
        <dbReference type="Proteomes" id="UP000076715"/>
    </source>
</evidence>
<organism evidence="2 3">
    <name type="scientific">Aquimarina aggregata</name>
    <dbReference type="NCBI Taxonomy" id="1642818"/>
    <lineage>
        <taxon>Bacteria</taxon>
        <taxon>Pseudomonadati</taxon>
        <taxon>Bacteroidota</taxon>
        <taxon>Flavobacteriia</taxon>
        <taxon>Flavobacteriales</taxon>
        <taxon>Flavobacteriaceae</taxon>
        <taxon>Aquimarina</taxon>
    </lineage>
</organism>
<protein>
    <recommendedName>
        <fullName evidence="1">DUF7452 domain-containing protein</fullName>
    </recommendedName>
</protein>